<evidence type="ECO:0000313" key="6">
    <source>
        <dbReference type="EMBL" id="CAI9596291.1"/>
    </source>
</evidence>
<evidence type="ECO:0000259" key="4">
    <source>
        <dbReference type="PROSITE" id="PS50002"/>
    </source>
</evidence>
<feature type="region of interest" description="Disordered" evidence="3">
    <location>
        <begin position="47"/>
        <end position="94"/>
    </location>
</feature>
<protein>
    <recommendedName>
        <fullName evidence="8">Rho guanine nucleotide exchange factor 6</fullName>
    </recommendedName>
</protein>
<evidence type="ECO:0008006" key="8">
    <source>
        <dbReference type="Google" id="ProtNLM"/>
    </source>
</evidence>
<dbReference type="SUPFAM" id="SSF48065">
    <property type="entry name" value="DBL homology domain (DH-domain)"/>
    <property type="match status" value="1"/>
</dbReference>
<dbReference type="PRINTS" id="PR00452">
    <property type="entry name" value="SH3DOMAIN"/>
</dbReference>
<dbReference type="InterPro" id="IPR035899">
    <property type="entry name" value="DBL_dom_sf"/>
</dbReference>
<dbReference type="PANTHER" id="PTHR46026:SF2">
    <property type="entry name" value="RHO GUANINE NUCLEOTIDE EXCHANGE FACTOR 6"/>
    <property type="match status" value="1"/>
</dbReference>
<feature type="domain" description="SH3" evidence="4">
    <location>
        <begin position="95"/>
        <end position="154"/>
    </location>
</feature>
<feature type="compositionally biased region" description="Polar residues" evidence="3">
    <location>
        <begin position="56"/>
        <end position="76"/>
    </location>
</feature>
<evidence type="ECO:0000313" key="7">
    <source>
        <dbReference type="Proteomes" id="UP001162483"/>
    </source>
</evidence>
<dbReference type="EMBL" id="CATNWA010016906">
    <property type="protein sequence ID" value="CAI9596291.1"/>
    <property type="molecule type" value="Genomic_DNA"/>
</dbReference>
<dbReference type="SMART" id="SM00326">
    <property type="entry name" value="SH3"/>
    <property type="match status" value="1"/>
</dbReference>
<dbReference type="InterPro" id="IPR036028">
    <property type="entry name" value="SH3-like_dom_sf"/>
</dbReference>
<dbReference type="InterPro" id="IPR036872">
    <property type="entry name" value="CH_dom_sf"/>
</dbReference>
<dbReference type="InterPro" id="IPR001452">
    <property type="entry name" value="SH3_domain"/>
</dbReference>
<feature type="non-terminal residue" evidence="6">
    <location>
        <position position="216"/>
    </location>
</feature>
<dbReference type="CDD" id="cd12060">
    <property type="entry name" value="SH3_alphaPIX"/>
    <property type="match status" value="1"/>
</dbReference>
<dbReference type="Gene3D" id="2.30.30.40">
    <property type="entry name" value="SH3 Domains"/>
    <property type="match status" value="1"/>
</dbReference>
<accession>A0ABN9FGZ6</accession>
<evidence type="ECO:0000256" key="1">
    <source>
        <dbReference type="ARBA" id="ARBA00022443"/>
    </source>
</evidence>
<evidence type="ECO:0000256" key="3">
    <source>
        <dbReference type="SAM" id="MobiDB-lite"/>
    </source>
</evidence>
<organism evidence="6 7">
    <name type="scientific">Staurois parvus</name>
    <dbReference type="NCBI Taxonomy" id="386267"/>
    <lineage>
        <taxon>Eukaryota</taxon>
        <taxon>Metazoa</taxon>
        <taxon>Chordata</taxon>
        <taxon>Craniata</taxon>
        <taxon>Vertebrata</taxon>
        <taxon>Euteleostomi</taxon>
        <taxon>Amphibia</taxon>
        <taxon>Batrachia</taxon>
        <taxon>Anura</taxon>
        <taxon>Neobatrachia</taxon>
        <taxon>Ranoidea</taxon>
        <taxon>Ranidae</taxon>
        <taxon>Staurois</taxon>
    </lineage>
</organism>
<feature type="domain" description="DH" evidence="5">
    <location>
        <begin position="176"/>
        <end position="216"/>
    </location>
</feature>
<evidence type="ECO:0000256" key="2">
    <source>
        <dbReference type="PROSITE-ProRule" id="PRU00192"/>
    </source>
</evidence>
<comment type="caution">
    <text evidence="6">The sequence shown here is derived from an EMBL/GenBank/DDBJ whole genome shotgun (WGS) entry which is preliminary data.</text>
</comment>
<dbReference type="InterPro" id="IPR000219">
    <property type="entry name" value="DH_dom"/>
</dbReference>
<dbReference type="Gene3D" id="1.10.418.10">
    <property type="entry name" value="Calponin-like domain"/>
    <property type="match status" value="1"/>
</dbReference>
<dbReference type="Gene3D" id="1.20.900.10">
    <property type="entry name" value="Dbl homology (DH) domain"/>
    <property type="match status" value="1"/>
</dbReference>
<dbReference type="PANTHER" id="PTHR46026">
    <property type="entry name" value="RHO-TYPE GUANINE NUCLEOTIDE EXCHANGE FACTOR, ISOFORM F"/>
    <property type="match status" value="1"/>
</dbReference>
<dbReference type="PROSITE" id="PS50010">
    <property type="entry name" value="DH_2"/>
    <property type="match status" value="1"/>
</dbReference>
<dbReference type="SUPFAM" id="SSF50044">
    <property type="entry name" value="SH3-domain"/>
    <property type="match status" value="1"/>
</dbReference>
<name>A0ABN9FGZ6_9NEOB</name>
<dbReference type="SUPFAM" id="SSF47576">
    <property type="entry name" value="Calponin-homology domain, CH-domain"/>
    <property type="match status" value="1"/>
</dbReference>
<dbReference type="InterPro" id="IPR035788">
    <property type="entry name" value="AlphaPIX_SH3"/>
</dbReference>
<gene>
    <name evidence="6" type="ORF">SPARVUS_LOCUS12049703</name>
</gene>
<proteinExistence type="predicted"/>
<reference evidence="6" key="1">
    <citation type="submission" date="2023-05" db="EMBL/GenBank/DDBJ databases">
        <authorList>
            <person name="Stuckert A."/>
        </authorList>
    </citation>
    <scope>NUCLEOTIDE SEQUENCE</scope>
</reference>
<dbReference type="Pfam" id="PF07653">
    <property type="entry name" value="SH3_2"/>
    <property type="match status" value="1"/>
</dbReference>
<keyword evidence="1 2" id="KW-0728">SH3 domain</keyword>
<dbReference type="PROSITE" id="PS50002">
    <property type="entry name" value="SH3"/>
    <property type="match status" value="1"/>
</dbReference>
<feature type="non-terminal residue" evidence="6">
    <location>
        <position position="1"/>
    </location>
</feature>
<dbReference type="Pfam" id="PF16615">
    <property type="entry name" value="RhoGEF67_u1"/>
    <property type="match status" value="1"/>
</dbReference>
<dbReference type="Proteomes" id="UP001162483">
    <property type="component" value="Unassembled WGS sequence"/>
</dbReference>
<sequence length="216" mass="24415">CLENIREFLRACSSLRVELFDATDLYTGENFPKILSTLSAINRATEEQASKRPCSRTLSQTHNFASSSQTNPQGTDRSSKVVRRQSKPVDMTGNGSSLIVKAKFNFKQQNEDELSFCKGDTIYVSRVEEGGWWEGTLNGKTGWFPSNYVKEFKLNDKPLSPKALRGSDSAQLTKNYYTVVLQNILETERSYAKELQLLISTYLRPLQSYDKLSVAD</sequence>
<keyword evidence="7" id="KW-1185">Reference proteome</keyword>
<evidence type="ECO:0000259" key="5">
    <source>
        <dbReference type="PROSITE" id="PS50010"/>
    </source>
</evidence>